<evidence type="ECO:0000256" key="1">
    <source>
        <dbReference type="SAM" id="Phobius"/>
    </source>
</evidence>
<evidence type="ECO:0008006" key="4">
    <source>
        <dbReference type="Google" id="ProtNLM"/>
    </source>
</evidence>
<gene>
    <name evidence="2" type="ORF">O3303_19350</name>
</gene>
<feature type="transmembrane region" description="Helical" evidence="1">
    <location>
        <begin position="9"/>
        <end position="26"/>
    </location>
</feature>
<evidence type="ECO:0000313" key="3">
    <source>
        <dbReference type="Proteomes" id="UP001211005"/>
    </source>
</evidence>
<dbReference type="EMBL" id="CP114767">
    <property type="protein sequence ID" value="WBA41951.1"/>
    <property type="molecule type" value="Genomic_DNA"/>
</dbReference>
<keyword evidence="1" id="KW-1133">Transmembrane helix</keyword>
<reference evidence="2 3" key="1">
    <citation type="submission" date="2022-12" db="EMBL/GenBank/DDBJ databases">
        <title>Hymenobacter canadensis sp. nov. isolated from lake water of the Cambridge Bay, Canada.</title>
        <authorList>
            <person name="Kim W.H."/>
            <person name="Lee Y.M."/>
        </authorList>
    </citation>
    <scope>NUCLEOTIDE SEQUENCE [LARGE SCALE GENOMIC DNA]</scope>
    <source>
        <strain evidence="2 3">PAMC 29467</strain>
    </source>
</reference>
<feature type="transmembrane region" description="Helical" evidence="1">
    <location>
        <begin position="340"/>
        <end position="357"/>
    </location>
</feature>
<feature type="transmembrane region" description="Helical" evidence="1">
    <location>
        <begin position="145"/>
        <end position="163"/>
    </location>
</feature>
<feature type="transmembrane region" description="Helical" evidence="1">
    <location>
        <begin position="121"/>
        <end position="139"/>
    </location>
</feature>
<sequence length="512" mass="57166">MQLFYQRPGTFFAVVILFVSGWYIFFPDIIPINRGLGFEGAMFYEAVAKDFYKSIFIDGTNSYSIQRVLPFGLLHYVFRLTGLPFTDSNMLRYFELYNILIAGLIIGYWHRTARLLKLSDAATWIGYLGLLCNFATLKYDTYVPFTYDRTALLVGIMSVYYHLAGRNGLLFITALISLAVWPTALFCNLVLLLVPANTRLSTKDNKPLSILWAVGCSVACAVLCVYIIYLKQINMGYMVAPVIASLLPASIVVISIYVAITQYQIARVLLADGAGLLAFTRYLLSRRQALIYAATLVVAFLLLTKGLGTQGNDHLNASTYLVNVVFGAVTRPLQALVSHSNYYGLPVVLAVVCWRQVGYALRNLGLGIGGLFVLLLLLSVNSETRQMANLLPVLVIVTARVASDMRISPRAIFFSVCMCLLQSKFWLRINQFDPTFGQPNDQYPLGNAPGAEYVWNSPFQAYFMNIGPWTSHQFWLLQALTMLLMAIVVRWLYGPSTGAQNPMTEEAGLITK</sequence>
<feature type="transmembrane region" description="Helical" evidence="1">
    <location>
        <begin position="364"/>
        <end position="380"/>
    </location>
</feature>
<organism evidence="2 3">
    <name type="scientific">Hymenobacter canadensis</name>
    <dbReference type="NCBI Taxonomy" id="2999067"/>
    <lineage>
        <taxon>Bacteria</taxon>
        <taxon>Pseudomonadati</taxon>
        <taxon>Bacteroidota</taxon>
        <taxon>Cytophagia</taxon>
        <taxon>Cytophagales</taxon>
        <taxon>Hymenobacteraceae</taxon>
        <taxon>Hymenobacter</taxon>
    </lineage>
</organism>
<feature type="transmembrane region" description="Helical" evidence="1">
    <location>
        <begin position="237"/>
        <end position="259"/>
    </location>
</feature>
<evidence type="ECO:0000313" key="2">
    <source>
        <dbReference type="EMBL" id="WBA41951.1"/>
    </source>
</evidence>
<feature type="transmembrane region" description="Helical" evidence="1">
    <location>
        <begin position="265"/>
        <end position="284"/>
    </location>
</feature>
<keyword evidence="1" id="KW-0812">Transmembrane</keyword>
<proteinExistence type="predicted"/>
<feature type="transmembrane region" description="Helical" evidence="1">
    <location>
        <begin position="90"/>
        <end position="109"/>
    </location>
</feature>
<feature type="transmembrane region" description="Helical" evidence="1">
    <location>
        <begin position="208"/>
        <end position="230"/>
    </location>
</feature>
<feature type="transmembrane region" description="Helical" evidence="1">
    <location>
        <begin position="474"/>
        <end position="493"/>
    </location>
</feature>
<dbReference type="RefSeq" id="WP_269560009.1">
    <property type="nucleotide sequence ID" value="NZ_CP114767.1"/>
</dbReference>
<protein>
    <recommendedName>
        <fullName evidence="4">Glycosyltransferase RgtA/B/C/D-like domain-containing protein</fullName>
    </recommendedName>
</protein>
<dbReference type="Proteomes" id="UP001211005">
    <property type="component" value="Chromosome"/>
</dbReference>
<accession>A0ABY7LPX5</accession>
<keyword evidence="3" id="KW-1185">Reference proteome</keyword>
<feature type="transmembrane region" description="Helical" evidence="1">
    <location>
        <begin position="289"/>
        <end position="308"/>
    </location>
</feature>
<name>A0ABY7LPX5_9BACT</name>
<keyword evidence="1" id="KW-0472">Membrane</keyword>
<feature type="transmembrane region" description="Helical" evidence="1">
    <location>
        <begin position="170"/>
        <end position="196"/>
    </location>
</feature>